<proteinExistence type="predicted"/>
<keyword evidence="3" id="KW-1185">Reference proteome</keyword>
<evidence type="ECO:0000256" key="1">
    <source>
        <dbReference type="SAM" id="MobiDB-lite"/>
    </source>
</evidence>
<evidence type="ECO:0000313" key="2">
    <source>
        <dbReference type="EMBL" id="ODV66616.1"/>
    </source>
</evidence>
<dbReference type="RefSeq" id="XP_020075683.1">
    <property type="nucleotide sequence ID" value="XM_020221512.1"/>
</dbReference>
<dbReference type="AlphaFoldDB" id="A0A1E4RHC7"/>
<reference evidence="3" key="1">
    <citation type="submission" date="2016-05" db="EMBL/GenBank/DDBJ databases">
        <title>Comparative genomics of biotechnologically important yeasts.</title>
        <authorList>
            <consortium name="DOE Joint Genome Institute"/>
            <person name="Riley R."/>
            <person name="Haridas S."/>
            <person name="Wolfe K.H."/>
            <person name="Lopes M.R."/>
            <person name="Hittinger C.T."/>
            <person name="Goker M."/>
            <person name="Salamov A."/>
            <person name="Wisecaver J."/>
            <person name="Long T.M."/>
            <person name="Aerts A.L."/>
            <person name="Barry K."/>
            <person name="Choi C."/>
            <person name="Clum A."/>
            <person name="Coughlan A.Y."/>
            <person name="Deshpande S."/>
            <person name="Douglass A.P."/>
            <person name="Hanson S.J."/>
            <person name="Klenk H.-P."/>
            <person name="Labutti K."/>
            <person name="Lapidus A."/>
            <person name="Lindquist E."/>
            <person name="Lipzen A."/>
            <person name="Meier-Kolthoff J.P."/>
            <person name="Ohm R.A."/>
            <person name="Otillar R.P."/>
            <person name="Pangilinan J."/>
            <person name="Peng Y."/>
            <person name="Rokas A."/>
            <person name="Rosa C.A."/>
            <person name="Scheuner C."/>
            <person name="Sibirny A.A."/>
            <person name="Slot J.C."/>
            <person name="Stielow J.B."/>
            <person name="Sun H."/>
            <person name="Kurtzman C.P."/>
            <person name="Blackwell M."/>
            <person name="Grigoriev I.V."/>
            <person name="Jeffries T.W."/>
        </authorList>
    </citation>
    <scope>NUCLEOTIDE SEQUENCE [LARGE SCALE GENOMIC DNA]</scope>
    <source>
        <strain evidence="3">NRRL Y-1933</strain>
    </source>
</reference>
<accession>A0A1E4RHC7</accession>
<name>A0A1E4RHC7_9ASCO</name>
<dbReference type="GeneID" id="30996061"/>
<gene>
    <name evidence="2" type="ORF">HYPBUDRAFT_153371</name>
</gene>
<dbReference type="Proteomes" id="UP000095085">
    <property type="component" value="Unassembled WGS sequence"/>
</dbReference>
<dbReference type="EMBL" id="KV454542">
    <property type="protein sequence ID" value="ODV66616.1"/>
    <property type="molecule type" value="Genomic_DNA"/>
</dbReference>
<protein>
    <submittedName>
        <fullName evidence="2">Uncharacterized protein</fullName>
    </submittedName>
</protein>
<evidence type="ECO:0000313" key="3">
    <source>
        <dbReference type="Proteomes" id="UP000095085"/>
    </source>
</evidence>
<feature type="region of interest" description="Disordered" evidence="1">
    <location>
        <begin position="1"/>
        <end position="20"/>
    </location>
</feature>
<sequence>MEKTKEKPQKKNLKRKTEEEQEIKATICFCSHRLMKAYPNPPSHLTPRKNAKACHSKTVHFKHISVLIY</sequence>
<organism evidence="2 3">
    <name type="scientific">Hyphopichia burtonii NRRL Y-1933</name>
    <dbReference type="NCBI Taxonomy" id="984485"/>
    <lineage>
        <taxon>Eukaryota</taxon>
        <taxon>Fungi</taxon>
        <taxon>Dikarya</taxon>
        <taxon>Ascomycota</taxon>
        <taxon>Saccharomycotina</taxon>
        <taxon>Pichiomycetes</taxon>
        <taxon>Debaryomycetaceae</taxon>
        <taxon>Hyphopichia</taxon>
    </lineage>
</organism>